<sequence length="102" mass="11246">MNGCVAAISVDTGKVLDIEVMSSYCPTCKIQVNSKNFLRRCSVTLRAQCYRWKTATQHASDLSDVSGKEFPVKRSTTVLHRLTFKPGFQSGAPRCLYPAGKS</sequence>
<name>A0A8X6VXF2_TRICX</name>
<dbReference type="Proteomes" id="UP000887159">
    <property type="component" value="Unassembled WGS sequence"/>
</dbReference>
<dbReference type="AlphaFoldDB" id="A0A8X6VXF2"/>
<evidence type="ECO:0000313" key="2">
    <source>
        <dbReference type="Proteomes" id="UP000887159"/>
    </source>
</evidence>
<comment type="caution">
    <text evidence="1">The sequence shown here is derived from an EMBL/GenBank/DDBJ whole genome shotgun (WGS) entry which is preliminary data.</text>
</comment>
<gene>
    <name evidence="1" type="ORF">TNCV_1011841</name>
</gene>
<proteinExistence type="predicted"/>
<organism evidence="1 2">
    <name type="scientific">Trichonephila clavipes</name>
    <name type="common">Golden silk orbweaver</name>
    <name type="synonym">Nephila clavipes</name>
    <dbReference type="NCBI Taxonomy" id="2585209"/>
    <lineage>
        <taxon>Eukaryota</taxon>
        <taxon>Metazoa</taxon>
        <taxon>Ecdysozoa</taxon>
        <taxon>Arthropoda</taxon>
        <taxon>Chelicerata</taxon>
        <taxon>Arachnida</taxon>
        <taxon>Araneae</taxon>
        <taxon>Araneomorphae</taxon>
        <taxon>Entelegynae</taxon>
        <taxon>Araneoidea</taxon>
        <taxon>Nephilidae</taxon>
        <taxon>Trichonephila</taxon>
    </lineage>
</organism>
<reference evidence="1" key="1">
    <citation type="submission" date="2020-08" db="EMBL/GenBank/DDBJ databases">
        <title>Multicomponent nature underlies the extraordinary mechanical properties of spider dragline silk.</title>
        <authorList>
            <person name="Kono N."/>
            <person name="Nakamura H."/>
            <person name="Mori M."/>
            <person name="Yoshida Y."/>
            <person name="Ohtoshi R."/>
            <person name="Malay A.D."/>
            <person name="Moran D.A.P."/>
            <person name="Tomita M."/>
            <person name="Numata K."/>
            <person name="Arakawa K."/>
        </authorList>
    </citation>
    <scope>NUCLEOTIDE SEQUENCE</scope>
</reference>
<keyword evidence="2" id="KW-1185">Reference proteome</keyword>
<accession>A0A8X6VXF2</accession>
<dbReference type="EMBL" id="BMAU01021369">
    <property type="protein sequence ID" value="GFY24131.1"/>
    <property type="molecule type" value="Genomic_DNA"/>
</dbReference>
<protein>
    <submittedName>
        <fullName evidence="1">Uncharacterized protein</fullName>
    </submittedName>
</protein>
<evidence type="ECO:0000313" key="1">
    <source>
        <dbReference type="EMBL" id="GFY24131.1"/>
    </source>
</evidence>